<evidence type="ECO:0000256" key="5">
    <source>
        <dbReference type="ARBA" id="ARBA00022490"/>
    </source>
</evidence>
<keyword evidence="8" id="KW-0949">S-adenosyl-L-methionine</keyword>
<evidence type="ECO:0000256" key="3">
    <source>
        <dbReference type="ARBA" id="ARBA00011890"/>
    </source>
</evidence>
<evidence type="ECO:0000256" key="9">
    <source>
        <dbReference type="NCBIfam" id="TIGR00080"/>
    </source>
</evidence>
<evidence type="ECO:0000313" key="10">
    <source>
        <dbReference type="EMBL" id="MFC3683503.1"/>
    </source>
</evidence>
<dbReference type="SUPFAM" id="SSF53335">
    <property type="entry name" value="S-adenosyl-L-methionine-dependent methyltransferases"/>
    <property type="match status" value="1"/>
</dbReference>
<comment type="caution">
    <text evidence="10">The sequence shown here is derived from an EMBL/GenBank/DDBJ whole genome shotgun (WGS) entry which is preliminary data.</text>
</comment>
<dbReference type="GO" id="GO:0032259">
    <property type="term" value="P:methylation"/>
    <property type="evidence" value="ECO:0007669"/>
    <property type="project" value="UniProtKB-KW"/>
</dbReference>
<dbReference type="Pfam" id="PF01135">
    <property type="entry name" value="PCMT"/>
    <property type="match status" value="1"/>
</dbReference>
<keyword evidence="11" id="KW-1185">Reference proteome</keyword>
<dbReference type="Proteomes" id="UP001595729">
    <property type="component" value="Unassembled WGS sequence"/>
</dbReference>
<comment type="similarity">
    <text evidence="2">Belongs to the methyltransferase superfamily. L-isoaspartyl/D-aspartyl protein methyltransferase family.</text>
</comment>
<proteinExistence type="inferred from homology"/>
<dbReference type="EMBL" id="JBHRXX010000002">
    <property type="protein sequence ID" value="MFC3683503.1"/>
    <property type="molecule type" value="Genomic_DNA"/>
</dbReference>
<accession>A0ABV7W5D0</accession>
<comment type="subcellular location">
    <subcellularLocation>
        <location evidence="1">Cytoplasm</location>
    </subcellularLocation>
</comment>
<dbReference type="CDD" id="cd02440">
    <property type="entry name" value="AdoMet_MTases"/>
    <property type="match status" value="1"/>
</dbReference>
<dbReference type="RefSeq" id="WP_382172703.1">
    <property type="nucleotide sequence ID" value="NZ_JBHRXX010000002.1"/>
</dbReference>
<evidence type="ECO:0000313" key="11">
    <source>
        <dbReference type="Proteomes" id="UP001595729"/>
    </source>
</evidence>
<reference evidence="11" key="1">
    <citation type="journal article" date="2019" name="Int. J. Syst. Evol. Microbiol.">
        <title>The Global Catalogue of Microorganisms (GCM) 10K type strain sequencing project: providing services to taxonomists for standard genome sequencing and annotation.</title>
        <authorList>
            <consortium name="The Broad Institute Genomics Platform"/>
            <consortium name="The Broad Institute Genome Sequencing Center for Infectious Disease"/>
            <person name="Wu L."/>
            <person name="Ma J."/>
        </authorList>
    </citation>
    <scope>NUCLEOTIDE SEQUENCE [LARGE SCALE GENOMIC DNA]</scope>
    <source>
        <strain evidence="11">KCTC 42501</strain>
    </source>
</reference>
<evidence type="ECO:0000256" key="7">
    <source>
        <dbReference type="ARBA" id="ARBA00022679"/>
    </source>
</evidence>
<dbReference type="NCBIfam" id="NF001453">
    <property type="entry name" value="PRK00312.1"/>
    <property type="match status" value="1"/>
</dbReference>
<gene>
    <name evidence="10" type="ORF">ACFOPI_07860</name>
</gene>
<protein>
    <recommendedName>
        <fullName evidence="4 9">Protein-L-isoaspartate O-methyltransferase</fullName>
        <ecNumber evidence="3 9">2.1.1.77</ecNumber>
    </recommendedName>
</protein>
<evidence type="ECO:0000256" key="4">
    <source>
        <dbReference type="ARBA" id="ARBA00013346"/>
    </source>
</evidence>
<keyword evidence="5" id="KW-0963">Cytoplasm</keyword>
<evidence type="ECO:0000256" key="1">
    <source>
        <dbReference type="ARBA" id="ARBA00004496"/>
    </source>
</evidence>
<dbReference type="InterPro" id="IPR000682">
    <property type="entry name" value="PCMT"/>
</dbReference>
<evidence type="ECO:0000256" key="2">
    <source>
        <dbReference type="ARBA" id="ARBA00005369"/>
    </source>
</evidence>
<sequence length="224" mass="23810">MAANAAPRGVGMDSVAVRQAMVRKLQAQGISHPGVLGAMQAVERHRFVDTALANQAYEDTSLPIGLGQTISKPSVVARMLELLCQGREGRIGRVLDVGTGCGYQAAVLSHLVQEVYSIERLRALHEKARDNLRAFRLANVHLLFGDGMPGYPQGAPYAGIVAAAGGNDVPQAWIEQLAVGGRLVAPAVTDSGQQHLIVIERHAHGFTRSVLEPVLFVPLKSGVS</sequence>
<organism evidence="10 11">
    <name type="scientific">Hydrogenophaga luteola</name>
    <dbReference type="NCBI Taxonomy" id="1591122"/>
    <lineage>
        <taxon>Bacteria</taxon>
        <taxon>Pseudomonadati</taxon>
        <taxon>Pseudomonadota</taxon>
        <taxon>Betaproteobacteria</taxon>
        <taxon>Burkholderiales</taxon>
        <taxon>Comamonadaceae</taxon>
        <taxon>Hydrogenophaga</taxon>
    </lineage>
</organism>
<dbReference type="PANTHER" id="PTHR11579">
    <property type="entry name" value="PROTEIN-L-ISOASPARTATE O-METHYLTRANSFERASE"/>
    <property type="match status" value="1"/>
</dbReference>
<dbReference type="PANTHER" id="PTHR11579:SF0">
    <property type="entry name" value="PROTEIN-L-ISOASPARTATE(D-ASPARTATE) O-METHYLTRANSFERASE"/>
    <property type="match status" value="1"/>
</dbReference>
<evidence type="ECO:0000256" key="6">
    <source>
        <dbReference type="ARBA" id="ARBA00022603"/>
    </source>
</evidence>
<keyword evidence="6 10" id="KW-0489">Methyltransferase</keyword>
<evidence type="ECO:0000256" key="8">
    <source>
        <dbReference type="ARBA" id="ARBA00022691"/>
    </source>
</evidence>
<keyword evidence="7 10" id="KW-0808">Transferase</keyword>
<dbReference type="NCBIfam" id="TIGR00080">
    <property type="entry name" value="pimt"/>
    <property type="match status" value="1"/>
</dbReference>
<dbReference type="Gene3D" id="3.40.50.150">
    <property type="entry name" value="Vaccinia Virus protein VP39"/>
    <property type="match status" value="1"/>
</dbReference>
<dbReference type="InterPro" id="IPR029063">
    <property type="entry name" value="SAM-dependent_MTases_sf"/>
</dbReference>
<dbReference type="GO" id="GO:0004719">
    <property type="term" value="F:protein-L-isoaspartate (D-aspartate) O-methyltransferase activity"/>
    <property type="evidence" value="ECO:0007669"/>
    <property type="project" value="UniProtKB-EC"/>
</dbReference>
<name>A0ABV7W5D0_9BURK</name>
<dbReference type="EC" id="2.1.1.77" evidence="3 9"/>